<proteinExistence type="predicted"/>
<keyword evidence="3" id="KW-1185">Reference proteome</keyword>
<evidence type="ECO:0000313" key="3">
    <source>
        <dbReference type="Proteomes" id="UP000244174"/>
    </source>
</evidence>
<reference evidence="2 3" key="1">
    <citation type="submission" date="2018-04" db="EMBL/GenBank/DDBJ databases">
        <title>Genomic Encyclopedia of Archaeal and Bacterial Type Strains, Phase II (KMG-II): from individual species to whole genera.</title>
        <authorList>
            <person name="Goeker M."/>
        </authorList>
    </citation>
    <scope>NUCLEOTIDE SEQUENCE [LARGE SCALE GENOMIC DNA]</scope>
    <source>
        <strain evidence="2 3">DSM 23082</strain>
    </source>
</reference>
<accession>A0A2T6ACX5</accession>
<dbReference type="Proteomes" id="UP000244174">
    <property type="component" value="Unassembled WGS sequence"/>
</dbReference>
<keyword evidence="1" id="KW-0472">Membrane</keyword>
<dbReference type="EMBL" id="QBKQ01000004">
    <property type="protein sequence ID" value="PTX41659.1"/>
    <property type="molecule type" value="Genomic_DNA"/>
</dbReference>
<dbReference type="RefSeq" id="WP_170106675.1">
    <property type="nucleotide sequence ID" value="NZ_QBKQ01000004.1"/>
</dbReference>
<protein>
    <recommendedName>
        <fullName evidence="4">DUF3149 domain-containing protein</fullName>
    </recommendedName>
</protein>
<keyword evidence="1" id="KW-0812">Transmembrane</keyword>
<dbReference type="AlphaFoldDB" id="A0A2T6ACX5"/>
<gene>
    <name evidence="2" type="ORF">C8P64_3158</name>
</gene>
<evidence type="ECO:0000313" key="2">
    <source>
        <dbReference type="EMBL" id="PTX41659.1"/>
    </source>
</evidence>
<keyword evidence="1" id="KW-1133">Transmembrane helix</keyword>
<evidence type="ECO:0000256" key="1">
    <source>
        <dbReference type="SAM" id="Phobius"/>
    </source>
</evidence>
<evidence type="ECO:0008006" key="4">
    <source>
        <dbReference type="Google" id="ProtNLM"/>
    </source>
</evidence>
<sequence>MLSQLFIPLVNWTLGTIIIIVFGVVCLALMLIVNKMVNSDRKKDN</sequence>
<comment type="caution">
    <text evidence="2">The sequence shown here is derived from an EMBL/GenBank/DDBJ whole genome shotgun (WGS) entry which is preliminary data.</text>
</comment>
<feature type="transmembrane region" description="Helical" evidence="1">
    <location>
        <begin position="12"/>
        <end position="33"/>
    </location>
</feature>
<name>A0A2T6ACX5_9FLAO</name>
<organism evidence="2 3">
    <name type="scientific">Christiangramia gaetbulicola</name>
    <dbReference type="NCBI Taxonomy" id="703340"/>
    <lineage>
        <taxon>Bacteria</taxon>
        <taxon>Pseudomonadati</taxon>
        <taxon>Bacteroidota</taxon>
        <taxon>Flavobacteriia</taxon>
        <taxon>Flavobacteriales</taxon>
        <taxon>Flavobacteriaceae</taxon>
        <taxon>Christiangramia</taxon>
    </lineage>
</organism>